<reference evidence="1 2" key="1">
    <citation type="submission" date="2016-01" db="EMBL/GenBank/DDBJ databases">
        <authorList>
            <person name="Oliw E.H."/>
        </authorList>
    </citation>
    <scope>NUCLEOTIDE SEQUENCE [LARGE SCALE GENOMIC DNA]</scope>
    <source>
        <strain evidence="1 2">CMW7705B</strain>
    </source>
</reference>
<dbReference type="RefSeq" id="WP_060805901.1">
    <property type="nucleotide sequence ID" value="NZ_KQ957881.1"/>
</dbReference>
<evidence type="ECO:0000313" key="1">
    <source>
        <dbReference type="EMBL" id="KXA60120.1"/>
    </source>
</evidence>
<dbReference type="Pfam" id="PF08951">
    <property type="entry name" value="EntA_Immun"/>
    <property type="match status" value="1"/>
</dbReference>
<dbReference type="Gene3D" id="1.20.1440.140">
    <property type="match status" value="1"/>
</dbReference>
<dbReference type="InterPro" id="IPR015046">
    <property type="entry name" value="LciA_Immunity-like"/>
</dbReference>
<dbReference type="EMBL" id="LRQR01000075">
    <property type="protein sequence ID" value="KXA60120.1"/>
    <property type="molecule type" value="Genomic_DNA"/>
</dbReference>
<protein>
    <recommendedName>
        <fullName evidence="3">Bacteriocin immunity protein</fullName>
    </recommendedName>
</protein>
<evidence type="ECO:0008006" key="3">
    <source>
        <dbReference type="Google" id="ProtNLM"/>
    </source>
</evidence>
<comment type="caution">
    <text evidence="1">The sequence shown here is derived from an EMBL/GenBank/DDBJ whole genome shotgun (WGS) entry which is preliminary data.</text>
</comment>
<proteinExistence type="predicted"/>
<dbReference type="GO" id="GO:0030153">
    <property type="term" value="P:bacteriocin immunity"/>
    <property type="evidence" value="ECO:0007669"/>
    <property type="project" value="InterPro"/>
</dbReference>
<dbReference type="InterPro" id="IPR053739">
    <property type="entry name" value="Bact_Immunity_Domain_sf"/>
</dbReference>
<evidence type="ECO:0000313" key="2">
    <source>
        <dbReference type="Proteomes" id="UP000070065"/>
    </source>
</evidence>
<sequence>MIVFQFKEENENDILKWFAGGSERRCEAMSIINHLLEDIKDTPQLTPLKNQLVSYKRRLEDDGTSTPFILNQMNVDVSRVLIDNKLMLSENQARQIKKLRELSAIRYGH</sequence>
<dbReference type="Proteomes" id="UP000070065">
    <property type="component" value="Unassembled WGS sequence"/>
</dbReference>
<organism evidence="1 2">
    <name type="scientific">Streptococcus mitis</name>
    <dbReference type="NCBI Taxonomy" id="28037"/>
    <lineage>
        <taxon>Bacteria</taxon>
        <taxon>Bacillati</taxon>
        <taxon>Bacillota</taxon>
        <taxon>Bacilli</taxon>
        <taxon>Lactobacillales</taxon>
        <taxon>Streptococcaceae</taxon>
        <taxon>Streptococcus</taxon>
        <taxon>Streptococcus mitis group</taxon>
    </lineage>
</organism>
<dbReference type="AlphaFoldDB" id="A0A133RXL0"/>
<name>A0A133RXL0_STRMT</name>
<gene>
    <name evidence="1" type="ORF">HMPREF3228_01226</name>
</gene>
<accession>A0A133RXL0</accession>
<dbReference type="PATRIC" id="fig|28037.231.peg.1215"/>